<dbReference type="PROSITE" id="PS00237">
    <property type="entry name" value="G_PROTEIN_RECEP_F1_1"/>
    <property type="match status" value="1"/>
</dbReference>
<dbReference type="PROSITE" id="PS50262">
    <property type="entry name" value="G_PROTEIN_RECEP_F1_2"/>
    <property type="match status" value="1"/>
</dbReference>
<keyword evidence="4 8" id="KW-0297">G-protein coupled receptor</keyword>
<dbReference type="PANTHER" id="PTHR24240">
    <property type="entry name" value="OPSIN"/>
    <property type="match status" value="1"/>
</dbReference>
<comment type="subcellular location">
    <subcellularLocation>
        <location evidence="1">Membrane</location>
        <topology evidence="1">Multi-pass membrane protein</topology>
    </subcellularLocation>
</comment>
<dbReference type="InterPro" id="IPR000276">
    <property type="entry name" value="GPCR_Rhodpsn"/>
</dbReference>
<keyword evidence="7 8" id="KW-0807">Transducer</keyword>
<name>A0ABM0M3B9_SACKO</name>
<evidence type="ECO:0000256" key="3">
    <source>
        <dbReference type="ARBA" id="ARBA00022989"/>
    </source>
</evidence>
<gene>
    <name evidence="13" type="primary">LOC102808602</name>
</gene>
<dbReference type="SMART" id="SM01381">
    <property type="entry name" value="7TM_GPCR_Srsx"/>
    <property type="match status" value="1"/>
</dbReference>
<comment type="similarity">
    <text evidence="8">Belongs to the G-protein coupled receptor 1 family.</text>
</comment>
<evidence type="ECO:0000256" key="8">
    <source>
        <dbReference type="RuleBase" id="RU000688"/>
    </source>
</evidence>
<dbReference type="PRINTS" id="PR00237">
    <property type="entry name" value="GPCRRHODOPSN"/>
</dbReference>
<evidence type="ECO:0000256" key="10">
    <source>
        <dbReference type="SAM" id="Phobius"/>
    </source>
</evidence>
<evidence type="ECO:0000256" key="1">
    <source>
        <dbReference type="ARBA" id="ARBA00004141"/>
    </source>
</evidence>
<evidence type="ECO:0000256" key="9">
    <source>
        <dbReference type="SAM" id="MobiDB-lite"/>
    </source>
</evidence>
<evidence type="ECO:0000313" key="12">
    <source>
        <dbReference type="Proteomes" id="UP000694865"/>
    </source>
</evidence>
<dbReference type="Gene3D" id="1.20.1070.10">
    <property type="entry name" value="Rhodopsin 7-helix transmembrane proteins"/>
    <property type="match status" value="1"/>
</dbReference>
<feature type="region of interest" description="Disordered" evidence="9">
    <location>
        <begin position="249"/>
        <end position="268"/>
    </location>
</feature>
<accession>A0ABM0M3B9</accession>
<feature type="transmembrane region" description="Helical" evidence="10">
    <location>
        <begin position="35"/>
        <end position="59"/>
    </location>
</feature>
<feature type="domain" description="G-protein coupled receptors family 1 profile" evidence="11">
    <location>
        <begin position="51"/>
        <end position="330"/>
    </location>
</feature>
<sequence length="360" mass="40770">MTNLSAPWMDDGGFANNTEDQTVKLPSSVSALERYIEAILLSIGSAMGISGNLLVIVAVRLSRKLQTKAKILIAHLAITDFIISGFVIPFTLRAVVRDYWPFSSVLCTIISSTTHSLLMATAFFLSAIALNRYFVITKPIAFYRKMYGGRKLYIWSITIWIGSFSFPAFLTIIGIGQRGYNIDLNMCDMDYSFQTTPTYVKIMSMVCFPGPIIIMIICYIGIFRHVRLNSKKVRPTVSTVHVQQLQHMDSEPTGITPPPTPPRKKTKPIPSKEIKMAKISVLLVILFCLSYGPLVLVNLLDPTRTISPLPIRRICKILPLLNSDVNPLIYVWNDGEFRHVFYCIVTFRFRKIPERVFWTM</sequence>
<keyword evidence="6 8" id="KW-0675">Receptor</keyword>
<keyword evidence="3 10" id="KW-1133">Transmembrane helix</keyword>
<keyword evidence="2 8" id="KW-0812">Transmembrane</keyword>
<evidence type="ECO:0000256" key="6">
    <source>
        <dbReference type="ARBA" id="ARBA00023170"/>
    </source>
</evidence>
<evidence type="ECO:0000256" key="2">
    <source>
        <dbReference type="ARBA" id="ARBA00022692"/>
    </source>
</evidence>
<keyword evidence="5 10" id="KW-0472">Membrane</keyword>
<dbReference type="RefSeq" id="XP_006814510.1">
    <property type="nucleotide sequence ID" value="XM_006814447.1"/>
</dbReference>
<dbReference type="Proteomes" id="UP000694865">
    <property type="component" value="Unplaced"/>
</dbReference>
<dbReference type="GeneID" id="102808602"/>
<evidence type="ECO:0000313" key="13">
    <source>
        <dbReference type="RefSeq" id="XP_006814510.1"/>
    </source>
</evidence>
<feature type="transmembrane region" description="Helical" evidence="10">
    <location>
        <begin position="279"/>
        <end position="300"/>
    </location>
</feature>
<evidence type="ECO:0000256" key="7">
    <source>
        <dbReference type="ARBA" id="ARBA00023224"/>
    </source>
</evidence>
<dbReference type="CDD" id="cd00637">
    <property type="entry name" value="7tm_classA_rhodopsin-like"/>
    <property type="match status" value="1"/>
</dbReference>
<protein>
    <submittedName>
        <fullName evidence="13">Beta-2 adrenergic receptor-like</fullName>
    </submittedName>
</protein>
<dbReference type="Pfam" id="PF00001">
    <property type="entry name" value="7tm_1"/>
    <property type="match status" value="1"/>
</dbReference>
<feature type="transmembrane region" description="Helical" evidence="10">
    <location>
        <begin position="71"/>
        <end position="96"/>
    </location>
</feature>
<reference evidence="13" key="1">
    <citation type="submission" date="2025-08" db="UniProtKB">
        <authorList>
            <consortium name="RefSeq"/>
        </authorList>
    </citation>
    <scope>IDENTIFICATION</scope>
    <source>
        <tissue evidence="13">Testes</tissue>
    </source>
</reference>
<organism evidence="12 13">
    <name type="scientific">Saccoglossus kowalevskii</name>
    <name type="common">Acorn worm</name>
    <dbReference type="NCBI Taxonomy" id="10224"/>
    <lineage>
        <taxon>Eukaryota</taxon>
        <taxon>Metazoa</taxon>
        <taxon>Hemichordata</taxon>
        <taxon>Enteropneusta</taxon>
        <taxon>Harrimaniidae</taxon>
        <taxon>Saccoglossus</taxon>
    </lineage>
</organism>
<feature type="transmembrane region" description="Helical" evidence="10">
    <location>
        <begin position="199"/>
        <end position="222"/>
    </location>
</feature>
<proteinExistence type="inferred from homology"/>
<keyword evidence="12" id="KW-1185">Reference proteome</keyword>
<evidence type="ECO:0000259" key="11">
    <source>
        <dbReference type="PROSITE" id="PS50262"/>
    </source>
</evidence>
<dbReference type="InterPro" id="IPR017452">
    <property type="entry name" value="GPCR_Rhodpsn_7TM"/>
</dbReference>
<evidence type="ECO:0000256" key="5">
    <source>
        <dbReference type="ARBA" id="ARBA00023136"/>
    </source>
</evidence>
<dbReference type="SUPFAM" id="SSF81321">
    <property type="entry name" value="Family A G protein-coupled receptor-like"/>
    <property type="match status" value="1"/>
</dbReference>
<dbReference type="InterPro" id="IPR050125">
    <property type="entry name" value="GPCR_opsins"/>
</dbReference>
<evidence type="ECO:0000256" key="4">
    <source>
        <dbReference type="ARBA" id="ARBA00023040"/>
    </source>
</evidence>
<feature type="transmembrane region" description="Helical" evidence="10">
    <location>
        <begin position="102"/>
        <end position="131"/>
    </location>
</feature>
<feature type="transmembrane region" description="Helical" evidence="10">
    <location>
        <begin position="152"/>
        <end position="176"/>
    </location>
</feature>